<organism evidence="5 6">
    <name type="scientific">Desulfallas thermosapovorans DSM 6562</name>
    <dbReference type="NCBI Taxonomy" id="1121431"/>
    <lineage>
        <taxon>Bacteria</taxon>
        <taxon>Bacillati</taxon>
        <taxon>Bacillota</taxon>
        <taxon>Clostridia</taxon>
        <taxon>Eubacteriales</taxon>
        <taxon>Desulfallaceae</taxon>
        <taxon>Desulfallas</taxon>
    </lineage>
</organism>
<sequence>MLIIQVCRKLYNLIFYKALNLIESIIFKIFTIDQIRSIAKRLNPWQRSLVKKYFIPKQKIISDIQHRLYNLGFTERGLRDLYNLFNDTENPYVKRMVAWELVLWHANQYNEAAARQCLDLLPGALQGEKSPSRLRQAAIIETLCHEVLGNIEAAKETINNALKLKPHADLFLARANLETGMEGKVNWINKALALHGISGISYDDSLSDTALDCLRPGHNTSRYTEIPSDAPKVTVIVPVYNAEDTIRTALDSITSQTWGNLEIIVVDDHSTDATTNIVEEYVKRDSRIQLIKAESNGGPYVARNLALQAATGEFVTCHDADDWSHPEKIEIQALHLIKNPSIIGNVSQLARTNSDLKFFGGRNPGIITLKFATSFLFRRKQVIDAVGYWDSVRFGADSELIRRVKKIFGNEAIAELATGPLSFYRKSGQSLTGNKAFGHPGYYMGARKEYHESQIYFYSNSDNLRYEFPQRSRPFPVPEPMWPKREVRPSERRHFDVILISDFRMIGGSTLSSVEEIKAQKRLGLRTGLIQMSRYDIDPKRGILPQVRELIDGDKVQMIVYGEKVSCDILNIRYPPVLQEWQRYVPDVDAKDINTIVNQTPMSVYGEGAVQRYDINQCQEHLEKYFGKTGTWYPIGPLVRKALQEHHAEEIKSIKLAGEDWTNIIDIDQWRRKTYSPRKSKPRIGRHSRDHDVRKWPATAGELLTIYPESSDYEIHILGGAKIPEIIMGRLPGNWHVLEFGKMPPKDFLAMLDVFVYYTHPDLVEAFGRVIVEAMAVGVPVILPPKFREVFGEAAIYAEPAEVKENIERLINDDDYYKSQVEKAWVYVEKHFGYAKHAARLGKSLERSTRN</sequence>
<dbReference type="EMBL" id="VNHM01000003">
    <property type="protein sequence ID" value="TYO96889.1"/>
    <property type="molecule type" value="Genomic_DNA"/>
</dbReference>
<evidence type="ECO:0000259" key="4">
    <source>
        <dbReference type="Pfam" id="PF00535"/>
    </source>
</evidence>
<dbReference type="InterPro" id="IPR029044">
    <property type="entry name" value="Nucleotide-diphossugar_trans"/>
</dbReference>
<evidence type="ECO:0000313" key="6">
    <source>
        <dbReference type="Proteomes" id="UP000323166"/>
    </source>
</evidence>
<reference evidence="5 6" key="1">
    <citation type="submission" date="2019-07" db="EMBL/GenBank/DDBJ databases">
        <title>Genomic Encyclopedia of Type Strains, Phase I: the one thousand microbial genomes (KMG-I) project.</title>
        <authorList>
            <person name="Kyrpides N."/>
        </authorList>
    </citation>
    <scope>NUCLEOTIDE SEQUENCE [LARGE SCALE GENOMIC DNA]</scope>
    <source>
        <strain evidence="5 6">DSM 6562</strain>
    </source>
</reference>
<name>A0A5S4ZVX3_9FIRM</name>
<gene>
    <name evidence="5" type="ORF">LX24_00699</name>
</gene>
<evidence type="ECO:0000256" key="3">
    <source>
        <dbReference type="ARBA" id="ARBA00022679"/>
    </source>
</evidence>
<protein>
    <submittedName>
        <fullName evidence="5">Glycosyl transferase family 1</fullName>
    </submittedName>
</protein>
<dbReference type="Pfam" id="PF13692">
    <property type="entry name" value="Glyco_trans_1_4"/>
    <property type="match status" value="1"/>
</dbReference>
<dbReference type="Gene3D" id="3.90.550.10">
    <property type="entry name" value="Spore Coat Polysaccharide Biosynthesis Protein SpsA, Chain A"/>
    <property type="match status" value="1"/>
</dbReference>
<dbReference type="SUPFAM" id="SSF53756">
    <property type="entry name" value="UDP-Glycosyltransferase/glycogen phosphorylase"/>
    <property type="match status" value="1"/>
</dbReference>
<dbReference type="Proteomes" id="UP000323166">
    <property type="component" value="Unassembled WGS sequence"/>
</dbReference>
<evidence type="ECO:0000256" key="2">
    <source>
        <dbReference type="ARBA" id="ARBA00022676"/>
    </source>
</evidence>
<evidence type="ECO:0000313" key="5">
    <source>
        <dbReference type="EMBL" id="TYO96889.1"/>
    </source>
</evidence>
<accession>A0A5S4ZVX3</accession>
<dbReference type="PANTHER" id="PTHR43685:SF5">
    <property type="entry name" value="GLYCOSYLTRANSFERASE EPSE-RELATED"/>
    <property type="match status" value="1"/>
</dbReference>
<keyword evidence="2" id="KW-0328">Glycosyltransferase</keyword>
<dbReference type="AlphaFoldDB" id="A0A5S4ZVX3"/>
<dbReference type="Gene3D" id="3.40.50.2000">
    <property type="entry name" value="Glycogen Phosphorylase B"/>
    <property type="match status" value="1"/>
</dbReference>
<dbReference type="InterPro" id="IPR050834">
    <property type="entry name" value="Glycosyltransf_2"/>
</dbReference>
<feature type="domain" description="Glycosyltransferase 2-like" evidence="4">
    <location>
        <begin position="234"/>
        <end position="345"/>
    </location>
</feature>
<dbReference type="InterPro" id="IPR001173">
    <property type="entry name" value="Glyco_trans_2-like"/>
</dbReference>
<dbReference type="PANTHER" id="PTHR43685">
    <property type="entry name" value="GLYCOSYLTRANSFERASE"/>
    <property type="match status" value="1"/>
</dbReference>
<evidence type="ECO:0000256" key="1">
    <source>
        <dbReference type="ARBA" id="ARBA00006739"/>
    </source>
</evidence>
<dbReference type="SUPFAM" id="SSF53448">
    <property type="entry name" value="Nucleotide-diphospho-sugar transferases"/>
    <property type="match status" value="1"/>
</dbReference>
<comment type="similarity">
    <text evidence="1">Belongs to the glycosyltransferase 2 family.</text>
</comment>
<keyword evidence="6" id="KW-1185">Reference proteome</keyword>
<dbReference type="CDD" id="cd00761">
    <property type="entry name" value="Glyco_tranf_GTA_type"/>
    <property type="match status" value="1"/>
</dbReference>
<comment type="caution">
    <text evidence="5">The sequence shown here is derived from an EMBL/GenBank/DDBJ whole genome shotgun (WGS) entry which is preliminary data.</text>
</comment>
<dbReference type="GO" id="GO:0016757">
    <property type="term" value="F:glycosyltransferase activity"/>
    <property type="evidence" value="ECO:0007669"/>
    <property type="project" value="UniProtKB-KW"/>
</dbReference>
<keyword evidence="3 5" id="KW-0808">Transferase</keyword>
<proteinExistence type="inferred from homology"/>
<dbReference type="Pfam" id="PF00535">
    <property type="entry name" value="Glycos_transf_2"/>
    <property type="match status" value="1"/>
</dbReference>